<protein>
    <submittedName>
        <fullName evidence="1">Uncharacterized protein</fullName>
    </submittedName>
</protein>
<accession>A0A059AIW5</accession>
<proteinExistence type="predicted"/>
<dbReference type="Gramene" id="KCW53704">
    <property type="protein sequence ID" value="KCW53704"/>
    <property type="gene ID" value="EUGRSUZ_J02964"/>
</dbReference>
<name>A0A059AIW5_EUCGR</name>
<dbReference type="InParanoid" id="A0A059AIW5"/>
<dbReference type="EMBL" id="KK198762">
    <property type="protein sequence ID" value="KCW53704.1"/>
    <property type="molecule type" value="Genomic_DNA"/>
</dbReference>
<evidence type="ECO:0000313" key="1">
    <source>
        <dbReference type="EMBL" id="KCW53704.1"/>
    </source>
</evidence>
<gene>
    <name evidence="1" type="ORF">EUGRSUZ_J02964</name>
</gene>
<sequence>MKNDHGSITFQPKIAATHYSYKITRKIPPALSSLWFQSCTLPNQQRLLLEYLKLYYSNPQHRHDEI</sequence>
<organism evidence="1">
    <name type="scientific">Eucalyptus grandis</name>
    <name type="common">Flooded gum</name>
    <dbReference type="NCBI Taxonomy" id="71139"/>
    <lineage>
        <taxon>Eukaryota</taxon>
        <taxon>Viridiplantae</taxon>
        <taxon>Streptophyta</taxon>
        <taxon>Embryophyta</taxon>
        <taxon>Tracheophyta</taxon>
        <taxon>Spermatophyta</taxon>
        <taxon>Magnoliopsida</taxon>
        <taxon>eudicotyledons</taxon>
        <taxon>Gunneridae</taxon>
        <taxon>Pentapetalae</taxon>
        <taxon>rosids</taxon>
        <taxon>malvids</taxon>
        <taxon>Myrtales</taxon>
        <taxon>Myrtaceae</taxon>
        <taxon>Myrtoideae</taxon>
        <taxon>Eucalypteae</taxon>
        <taxon>Eucalyptus</taxon>
    </lineage>
</organism>
<dbReference type="AlphaFoldDB" id="A0A059AIW5"/>
<reference evidence="1" key="1">
    <citation type="submission" date="2013-07" db="EMBL/GenBank/DDBJ databases">
        <title>The genome of Eucalyptus grandis.</title>
        <authorList>
            <person name="Schmutz J."/>
            <person name="Hayes R."/>
            <person name="Myburg A."/>
            <person name="Tuskan G."/>
            <person name="Grattapaglia D."/>
            <person name="Rokhsar D.S."/>
        </authorList>
    </citation>
    <scope>NUCLEOTIDE SEQUENCE</scope>
    <source>
        <tissue evidence="1">Leaf extractions</tissue>
    </source>
</reference>